<feature type="transmembrane region" description="Helical" evidence="6">
    <location>
        <begin position="24"/>
        <end position="43"/>
    </location>
</feature>
<proteinExistence type="predicted"/>
<dbReference type="Pfam" id="PF07946">
    <property type="entry name" value="CCDC47"/>
    <property type="match status" value="1"/>
</dbReference>
<feature type="compositionally biased region" description="Basic and acidic residues" evidence="5">
    <location>
        <begin position="338"/>
        <end position="373"/>
    </location>
</feature>
<evidence type="ECO:0000313" key="8">
    <source>
        <dbReference type="Proteomes" id="UP001301350"/>
    </source>
</evidence>
<dbReference type="GO" id="GO:0032469">
    <property type="term" value="P:endoplasmic reticulum calcium ion homeostasis"/>
    <property type="evidence" value="ECO:0007669"/>
    <property type="project" value="InterPro"/>
</dbReference>
<comment type="caution">
    <text evidence="7">The sequence shown here is derived from an EMBL/GenBank/DDBJ whole genome shotgun (WGS) entry which is preliminary data.</text>
</comment>
<sequence length="389" mass="43419">MVKGTPASSAANIPSQPSYAVAEAWSAGLCAAYLLMAVGGRWWNRRLLLRWKQAVQERVEGECALVGEDAVDEAQRAADGGAEFGGVASGDGWKEVDANGCELYVTGRRNMLGMLVRFNLRMRHDVFSTLRSWLLESDSDQVRVKVFLPPTMERMVFAVGKQAELKALHTAYQELERYTEEVTAVVDGLHEAYGVLADTKEVASALLGGREKQFLNQYEAYICRIRISDVCEKHLQTEEGQQDDDDGGREDDDPDMPESEPVTDGTAAVGDTAAAAAARPESCTRMFQLIATLPADPQVLRDMLAFCFHMVDRIGALRLSAASRQTVTTLRAQVAETERKRRNEKLAAHARRRAEERRSRLTDEQRRRLELRGLRKRAKASKPPQKFYL</sequence>
<organism evidence="7 8">
    <name type="scientific">Cyanidium caldarium</name>
    <name type="common">Red alga</name>
    <dbReference type="NCBI Taxonomy" id="2771"/>
    <lineage>
        <taxon>Eukaryota</taxon>
        <taxon>Rhodophyta</taxon>
        <taxon>Bangiophyceae</taxon>
        <taxon>Cyanidiales</taxon>
        <taxon>Cyanidiaceae</taxon>
        <taxon>Cyanidium</taxon>
    </lineage>
</organism>
<dbReference type="PANTHER" id="PTHR12883">
    <property type="entry name" value="ADIPOCYTE-SPECIFIC PROTEIN 4-RELATED"/>
    <property type="match status" value="1"/>
</dbReference>
<evidence type="ECO:0000256" key="1">
    <source>
        <dbReference type="ARBA" id="ARBA00004167"/>
    </source>
</evidence>
<dbReference type="GO" id="GO:0005783">
    <property type="term" value="C:endoplasmic reticulum"/>
    <property type="evidence" value="ECO:0007669"/>
    <property type="project" value="InterPro"/>
</dbReference>
<feature type="compositionally biased region" description="Acidic residues" evidence="5">
    <location>
        <begin position="240"/>
        <end position="258"/>
    </location>
</feature>
<dbReference type="AlphaFoldDB" id="A0AAV9IX68"/>
<keyword evidence="4 6" id="KW-0472">Membrane</keyword>
<reference evidence="7 8" key="1">
    <citation type="submission" date="2022-07" db="EMBL/GenBank/DDBJ databases">
        <title>Genome-wide signatures of adaptation to extreme environments.</title>
        <authorList>
            <person name="Cho C.H."/>
            <person name="Yoon H.S."/>
        </authorList>
    </citation>
    <scope>NUCLEOTIDE SEQUENCE [LARGE SCALE GENOMIC DNA]</scope>
    <source>
        <strain evidence="7 8">DBV 063 E5</strain>
    </source>
</reference>
<dbReference type="Proteomes" id="UP001301350">
    <property type="component" value="Unassembled WGS sequence"/>
</dbReference>
<evidence type="ECO:0000256" key="5">
    <source>
        <dbReference type="SAM" id="MobiDB-lite"/>
    </source>
</evidence>
<protein>
    <recommendedName>
        <fullName evidence="9">Coiled-coil domain-containing protein 47</fullName>
    </recommendedName>
</protein>
<evidence type="ECO:0008006" key="9">
    <source>
        <dbReference type="Google" id="ProtNLM"/>
    </source>
</evidence>
<keyword evidence="2 6" id="KW-0812">Transmembrane</keyword>
<gene>
    <name evidence="7" type="ORF">CDCA_CDCA09G2741</name>
</gene>
<dbReference type="EMBL" id="JANCYW010000009">
    <property type="protein sequence ID" value="KAK4536716.1"/>
    <property type="molecule type" value="Genomic_DNA"/>
</dbReference>
<dbReference type="InterPro" id="IPR012879">
    <property type="entry name" value="CCDC47"/>
</dbReference>
<feature type="region of interest" description="Disordered" evidence="5">
    <location>
        <begin position="237"/>
        <end position="266"/>
    </location>
</feature>
<keyword evidence="3 6" id="KW-1133">Transmembrane helix</keyword>
<evidence type="ECO:0000256" key="3">
    <source>
        <dbReference type="ARBA" id="ARBA00022989"/>
    </source>
</evidence>
<evidence type="ECO:0000256" key="4">
    <source>
        <dbReference type="ARBA" id="ARBA00023136"/>
    </source>
</evidence>
<evidence type="ECO:0000256" key="2">
    <source>
        <dbReference type="ARBA" id="ARBA00022692"/>
    </source>
</evidence>
<evidence type="ECO:0000256" key="6">
    <source>
        <dbReference type="SAM" id="Phobius"/>
    </source>
</evidence>
<feature type="region of interest" description="Disordered" evidence="5">
    <location>
        <begin position="338"/>
        <end position="389"/>
    </location>
</feature>
<evidence type="ECO:0000313" key="7">
    <source>
        <dbReference type="EMBL" id="KAK4536716.1"/>
    </source>
</evidence>
<dbReference type="GO" id="GO:0016020">
    <property type="term" value="C:membrane"/>
    <property type="evidence" value="ECO:0007669"/>
    <property type="project" value="UniProtKB-SubCell"/>
</dbReference>
<comment type="subcellular location">
    <subcellularLocation>
        <location evidence="1">Membrane</location>
        <topology evidence="1">Single-pass membrane protein</topology>
    </subcellularLocation>
</comment>
<accession>A0AAV9IX68</accession>
<dbReference type="PANTHER" id="PTHR12883:SF0">
    <property type="entry name" value="PAT COMPLEX SUBUNIT CCDC47"/>
    <property type="match status" value="1"/>
</dbReference>
<name>A0AAV9IX68_CYACA</name>
<keyword evidence="8" id="KW-1185">Reference proteome</keyword>
<dbReference type="GO" id="GO:0005509">
    <property type="term" value="F:calcium ion binding"/>
    <property type="evidence" value="ECO:0007669"/>
    <property type="project" value="InterPro"/>
</dbReference>